<evidence type="ECO:0000256" key="1">
    <source>
        <dbReference type="SAM" id="MobiDB-lite"/>
    </source>
</evidence>
<dbReference type="PANTHER" id="PTHR43581">
    <property type="entry name" value="ATP/GTP PHOSPHATASE"/>
    <property type="match status" value="1"/>
</dbReference>
<dbReference type="InterPro" id="IPR027417">
    <property type="entry name" value="P-loop_NTPase"/>
</dbReference>
<feature type="domain" description="OLD protein-like TOPRIM" evidence="3">
    <location>
        <begin position="471"/>
        <end position="535"/>
    </location>
</feature>
<dbReference type="GeneID" id="57777538"/>
<keyword evidence="4" id="KW-0540">Nuclease</keyword>
<accession>A0A291N0D9</accession>
<feature type="region of interest" description="Disordered" evidence="1">
    <location>
        <begin position="567"/>
        <end position="593"/>
    </location>
</feature>
<dbReference type="Gene3D" id="3.40.50.300">
    <property type="entry name" value="P-loop containing nucleotide triphosphate hydrolases"/>
    <property type="match status" value="1"/>
</dbReference>
<proteinExistence type="predicted"/>
<dbReference type="PANTHER" id="PTHR43581:SF2">
    <property type="entry name" value="EXCINUCLEASE ATPASE SUBUNIT"/>
    <property type="match status" value="1"/>
</dbReference>
<name>A0A291N0D9_SPHYA</name>
<keyword evidence="4" id="KW-0255">Endonuclease</keyword>
<feature type="region of interest" description="Disordered" evidence="1">
    <location>
        <begin position="748"/>
        <end position="784"/>
    </location>
</feature>
<feature type="domain" description="Endonuclease GajA/Old nuclease/RecF-like AAA" evidence="2">
    <location>
        <begin position="250"/>
        <end position="416"/>
    </location>
</feature>
<evidence type="ECO:0000259" key="2">
    <source>
        <dbReference type="Pfam" id="PF13175"/>
    </source>
</evidence>
<keyword evidence="4" id="KW-0378">Hydrolase</keyword>
<organism evidence="4 5">
    <name type="scientific">Sphingobium yanoikuyae</name>
    <name type="common">Sphingomonas yanoikuyae</name>
    <dbReference type="NCBI Taxonomy" id="13690"/>
    <lineage>
        <taxon>Bacteria</taxon>
        <taxon>Pseudomonadati</taxon>
        <taxon>Pseudomonadota</taxon>
        <taxon>Alphaproteobacteria</taxon>
        <taxon>Sphingomonadales</taxon>
        <taxon>Sphingomonadaceae</taxon>
        <taxon>Sphingobium</taxon>
    </lineage>
</organism>
<dbReference type="KEGG" id="sya:A6768_11915"/>
<dbReference type="Pfam" id="PF20469">
    <property type="entry name" value="OLD-like_TOPRIM"/>
    <property type="match status" value="1"/>
</dbReference>
<sequence length="784" mass="86267">MHLKKLAIRNFRRLQDVVIDFASDISIFVGANNSGKTSVGHALQLFTGHGRFSIHDFSAELWPSIIAFGAGEEGAALPTLEVDIWLEIGAEDVHRAIDLLPSLAWDSTLVGMRVAYTPIDPEATRARYAEARERSLAAVDKDEHDVPVFDPAPRHLRDYLREHLNDEYELRYFILDPAKFDANMVAEVGYVPASLAGRDRGGREILSGILRIDFLNAQRHLSDSPGGARAEDLSRVLSRFYGRNLEQKGEDLDALRALAASEVSLNQHLERVFEPTLRSLAKLGYPGLSNPRMMIRSALDPAQIMSSRDGALVHYALGPDDGAPDPPTLPDRYNGLGFKNLIFMVVELLDLHAQWLAIEENRPPVHLIFIEEPEAHLHAQLQQAFIRKVMDILSLKGADRTAYTSQVVVTTHSTHILYERGFQPIRYFRRSRAEATSTSDILNLSVFYDSTDAGVRTFLERYLKLAHCDLFFADAAVLVEGNVERLLLPQMIETAAPRLQSSYLTILEIGGAFGYRFKALIEFLGLTTLIITDLDSVFGPLDQLEAGVEGTATAGDGPVQAVGDAAVADADDEDEDEDEDEEATDQLPAEKPGKACIAGHPGAATSNQTLLQWLPKCGTVAELWEATADDKTQVRANDNDALVRVAYQCRTDVTWGGDTLSLAGRTLEEAFALENLDWCQHKDRKPLQLRIAKNDEKDLCELASRIHKRVQAKSFSKTDFALALLAEDPATWVVPEYIAAGLRWLEAEIAPPDPEPDDEEGAEGVTGGGPDAPAALEPDGEVAA</sequence>
<reference evidence="4 5" key="1">
    <citation type="submission" date="2017-10" db="EMBL/GenBank/DDBJ databases">
        <title>Sphingobium yanoikuyae S72.</title>
        <authorList>
            <person name="Sanchez E."/>
            <person name="Bustos P."/>
            <person name="Mendoza P."/>
            <person name="Guo X."/>
            <person name="Mendoza A."/>
        </authorList>
    </citation>
    <scope>NUCLEOTIDE SEQUENCE [LARGE SCALE GENOMIC DNA]</scope>
    <source>
        <strain evidence="4 5">S72</strain>
    </source>
</reference>
<dbReference type="InterPro" id="IPR041685">
    <property type="entry name" value="AAA_GajA/Old/RecF-like"/>
</dbReference>
<feature type="domain" description="Endonuclease GajA/Old nuclease/RecF-like AAA" evidence="2">
    <location>
        <begin position="1"/>
        <end position="52"/>
    </location>
</feature>
<dbReference type="InterPro" id="IPR051396">
    <property type="entry name" value="Bact_Antivir_Def_Nuclease"/>
</dbReference>
<dbReference type="EMBL" id="CP023741">
    <property type="protein sequence ID" value="ATI80628.1"/>
    <property type="molecule type" value="Genomic_DNA"/>
</dbReference>
<dbReference type="RefSeq" id="WP_097383753.1">
    <property type="nucleotide sequence ID" value="NZ_CP023741.1"/>
</dbReference>
<dbReference type="CDD" id="cd01026">
    <property type="entry name" value="TOPRIM_OLD"/>
    <property type="match status" value="1"/>
</dbReference>
<dbReference type="GO" id="GO:0004519">
    <property type="term" value="F:endonuclease activity"/>
    <property type="evidence" value="ECO:0007669"/>
    <property type="project" value="UniProtKB-KW"/>
</dbReference>
<dbReference type="Proteomes" id="UP000219422">
    <property type="component" value="Chromosome"/>
</dbReference>
<dbReference type="AlphaFoldDB" id="A0A291N0D9"/>
<evidence type="ECO:0000259" key="3">
    <source>
        <dbReference type="Pfam" id="PF20469"/>
    </source>
</evidence>
<feature type="compositionally biased region" description="Acidic residues" evidence="1">
    <location>
        <begin position="569"/>
        <end position="584"/>
    </location>
</feature>
<dbReference type="Pfam" id="PF13175">
    <property type="entry name" value="AAA_15"/>
    <property type="match status" value="2"/>
</dbReference>
<dbReference type="SUPFAM" id="SSF52540">
    <property type="entry name" value="P-loop containing nucleoside triphosphate hydrolases"/>
    <property type="match status" value="1"/>
</dbReference>
<protein>
    <submittedName>
        <fullName evidence="4">ATP-dependent endonuclease</fullName>
    </submittedName>
</protein>
<dbReference type="InterPro" id="IPR034139">
    <property type="entry name" value="TOPRIM_OLD"/>
</dbReference>
<evidence type="ECO:0000313" key="5">
    <source>
        <dbReference type="Proteomes" id="UP000219422"/>
    </source>
</evidence>
<evidence type="ECO:0000313" key="4">
    <source>
        <dbReference type="EMBL" id="ATI80628.1"/>
    </source>
</evidence>
<gene>
    <name evidence="4" type="ORF">A6768_11915</name>
</gene>